<protein>
    <submittedName>
        <fullName evidence="1">Predicted protein</fullName>
    </submittedName>
</protein>
<organism evidence="2">
    <name type="scientific">Leptosphaeria maculans (strain JN3 / isolate v23.1.3 / race Av1-4-5-6-7-8)</name>
    <name type="common">Blackleg fungus</name>
    <name type="synonym">Phoma lingam</name>
    <dbReference type="NCBI Taxonomy" id="985895"/>
    <lineage>
        <taxon>Eukaryota</taxon>
        <taxon>Fungi</taxon>
        <taxon>Dikarya</taxon>
        <taxon>Ascomycota</taxon>
        <taxon>Pezizomycotina</taxon>
        <taxon>Dothideomycetes</taxon>
        <taxon>Pleosporomycetidae</taxon>
        <taxon>Pleosporales</taxon>
        <taxon>Pleosporineae</taxon>
        <taxon>Leptosphaeriaceae</taxon>
        <taxon>Plenodomus</taxon>
        <taxon>Plenodomus lingam/Leptosphaeria maculans species complex</taxon>
    </lineage>
</organism>
<dbReference type="InParanoid" id="E4ZLR8"/>
<dbReference type="Proteomes" id="UP000002668">
    <property type="component" value="Genome"/>
</dbReference>
<name>E4ZLR8_LEPMJ</name>
<dbReference type="AlphaFoldDB" id="E4ZLR8"/>
<sequence>MRWIRMAYAVQLLCCGRIGEVEPGARRPEPEARRWWPVAGVGRTSAAEFC</sequence>
<dbReference type="VEuPathDB" id="FungiDB:LEMA_P054540.1"/>
<gene>
    <name evidence="1" type="ORF">LEMA_P054540.1</name>
</gene>
<proteinExistence type="predicted"/>
<accession>E4ZLR8</accession>
<evidence type="ECO:0000313" key="1">
    <source>
        <dbReference type="EMBL" id="CBX92748.1"/>
    </source>
</evidence>
<evidence type="ECO:0000313" key="2">
    <source>
        <dbReference type="Proteomes" id="UP000002668"/>
    </source>
</evidence>
<dbReference type="EMBL" id="FP929094">
    <property type="protein sequence ID" value="CBX92748.1"/>
    <property type="molecule type" value="Genomic_DNA"/>
</dbReference>
<reference evidence="2" key="1">
    <citation type="journal article" date="2011" name="Nat. Commun.">
        <title>Effector diversification within compartments of the Leptosphaeria maculans genome affected by Repeat-Induced Point mutations.</title>
        <authorList>
            <person name="Rouxel T."/>
            <person name="Grandaubert J."/>
            <person name="Hane J.K."/>
            <person name="Hoede C."/>
            <person name="van de Wouw A.P."/>
            <person name="Couloux A."/>
            <person name="Dominguez V."/>
            <person name="Anthouard V."/>
            <person name="Bally P."/>
            <person name="Bourras S."/>
            <person name="Cozijnsen A.J."/>
            <person name="Ciuffetti L.M."/>
            <person name="Degrave A."/>
            <person name="Dilmaghani A."/>
            <person name="Duret L."/>
            <person name="Fudal I."/>
            <person name="Goodwin S.B."/>
            <person name="Gout L."/>
            <person name="Glaser N."/>
            <person name="Linglin J."/>
            <person name="Kema G.H.J."/>
            <person name="Lapalu N."/>
            <person name="Lawrence C.B."/>
            <person name="May K."/>
            <person name="Meyer M."/>
            <person name="Ollivier B."/>
            <person name="Poulain J."/>
            <person name="Schoch C.L."/>
            <person name="Simon A."/>
            <person name="Spatafora J.W."/>
            <person name="Stachowiak A."/>
            <person name="Turgeon B.G."/>
            <person name="Tyler B.M."/>
            <person name="Vincent D."/>
            <person name="Weissenbach J."/>
            <person name="Amselem J."/>
            <person name="Quesneville H."/>
            <person name="Oliver R.P."/>
            <person name="Wincker P."/>
            <person name="Balesdent M.-H."/>
            <person name="Howlett B.J."/>
        </authorList>
    </citation>
    <scope>NUCLEOTIDE SEQUENCE [LARGE SCALE GENOMIC DNA]</scope>
    <source>
        <strain evidence="2">JN3 / isolate v23.1.3 / race Av1-4-5-6-7-8</strain>
    </source>
</reference>
<keyword evidence="2" id="KW-1185">Reference proteome</keyword>
<dbReference type="HOGENOM" id="CLU_3125335_0_0_1"/>